<sequence>WAPRATGDHRAPVSLPKLKKAYEKGTRSISWGPLLTPDPQASSRNICMADIGRRHPSRGGLTTHGAPGQ</sequence>
<accession>A0ABN9GNU8</accession>
<protein>
    <submittedName>
        <fullName evidence="1">Uncharacterized protein</fullName>
    </submittedName>
</protein>
<reference evidence="1" key="1">
    <citation type="submission" date="2023-05" db="EMBL/GenBank/DDBJ databases">
        <authorList>
            <person name="Stuckert A."/>
        </authorList>
    </citation>
    <scope>NUCLEOTIDE SEQUENCE</scope>
</reference>
<gene>
    <name evidence="1" type="ORF">SPARVUS_LOCUS14503756</name>
</gene>
<name>A0ABN9GNU8_9NEOB</name>
<organism evidence="1 2">
    <name type="scientific">Staurois parvus</name>
    <dbReference type="NCBI Taxonomy" id="386267"/>
    <lineage>
        <taxon>Eukaryota</taxon>
        <taxon>Metazoa</taxon>
        <taxon>Chordata</taxon>
        <taxon>Craniata</taxon>
        <taxon>Vertebrata</taxon>
        <taxon>Euteleostomi</taxon>
        <taxon>Amphibia</taxon>
        <taxon>Batrachia</taxon>
        <taxon>Anura</taxon>
        <taxon>Neobatrachia</taxon>
        <taxon>Ranoidea</taxon>
        <taxon>Ranidae</taxon>
        <taxon>Staurois</taxon>
    </lineage>
</organism>
<keyword evidence="2" id="KW-1185">Reference proteome</keyword>
<dbReference type="EMBL" id="CATNWA010019078">
    <property type="protein sequence ID" value="CAI9611127.1"/>
    <property type="molecule type" value="Genomic_DNA"/>
</dbReference>
<dbReference type="Proteomes" id="UP001162483">
    <property type="component" value="Unassembled WGS sequence"/>
</dbReference>
<evidence type="ECO:0000313" key="2">
    <source>
        <dbReference type="Proteomes" id="UP001162483"/>
    </source>
</evidence>
<proteinExistence type="predicted"/>
<comment type="caution">
    <text evidence="1">The sequence shown here is derived from an EMBL/GenBank/DDBJ whole genome shotgun (WGS) entry which is preliminary data.</text>
</comment>
<feature type="non-terminal residue" evidence="1">
    <location>
        <position position="1"/>
    </location>
</feature>
<evidence type="ECO:0000313" key="1">
    <source>
        <dbReference type="EMBL" id="CAI9611127.1"/>
    </source>
</evidence>